<dbReference type="SUPFAM" id="SSF53448">
    <property type="entry name" value="Nucleotide-diphospho-sugar transferases"/>
    <property type="match status" value="1"/>
</dbReference>
<proteinExistence type="predicted"/>
<dbReference type="Pfam" id="PF00483">
    <property type="entry name" value="NTP_transferase"/>
    <property type="match status" value="1"/>
</dbReference>
<keyword evidence="3" id="KW-1185">Reference proteome</keyword>
<dbReference type="RefSeq" id="WP_015732502.1">
    <property type="nucleotide sequence ID" value="NC_013410.1"/>
</dbReference>
<dbReference type="GO" id="GO:0016740">
    <property type="term" value="F:transferase activity"/>
    <property type="evidence" value="ECO:0007669"/>
    <property type="project" value="UniProtKB-KW"/>
</dbReference>
<dbReference type="Proteomes" id="UP000001497">
    <property type="component" value="Chromosome"/>
</dbReference>
<protein>
    <submittedName>
        <fullName evidence="2">Nucleotidyl transferase</fullName>
    </submittedName>
</protein>
<dbReference type="InterPro" id="IPR005835">
    <property type="entry name" value="NTP_transferase_dom"/>
</dbReference>
<organism evidence="2 3">
    <name type="scientific">Fibrobacter succinogenes (strain ATCC 19169 / S85)</name>
    <dbReference type="NCBI Taxonomy" id="59374"/>
    <lineage>
        <taxon>Bacteria</taxon>
        <taxon>Pseudomonadati</taxon>
        <taxon>Fibrobacterota</taxon>
        <taxon>Fibrobacteria</taxon>
        <taxon>Fibrobacterales</taxon>
        <taxon>Fibrobacteraceae</taxon>
        <taxon>Fibrobacter</taxon>
    </lineage>
</organism>
<dbReference type="PANTHER" id="PTHR22572">
    <property type="entry name" value="SUGAR-1-PHOSPHATE GUANYL TRANSFERASE"/>
    <property type="match status" value="1"/>
</dbReference>
<evidence type="ECO:0000313" key="3">
    <source>
        <dbReference type="Proteomes" id="UP000001497"/>
    </source>
</evidence>
<dbReference type="EMBL" id="CP001792">
    <property type="protein sequence ID" value="ACX76674.1"/>
    <property type="molecule type" value="Genomic_DNA"/>
</dbReference>
<gene>
    <name evidence="2" type="ordered locus">Fisuc_3094</name>
</gene>
<feature type="domain" description="Nucleotidyl transferase" evidence="1">
    <location>
        <begin position="11"/>
        <end position="133"/>
    </location>
</feature>
<dbReference type="InterPro" id="IPR050486">
    <property type="entry name" value="Mannose-1P_guanyltransferase"/>
</dbReference>
<keyword evidence="2" id="KW-0808">Transferase</keyword>
<reference evidence="2" key="1">
    <citation type="submission" date="2009-10" db="EMBL/GenBank/DDBJ databases">
        <title>Complete sequence of Fibrobacter succinogenes subsp. succinogenes S85.</title>
        <authorList>
            <consortium name="US DOE Joint Genome Institute"/>
            <person name="Lucas S."/>
            <person name="Copeland A."/>
            <person name="Lapidus A."/>
            <person name="Glavina del Rio T."/>
            <person name="Tice H."/>
            <person name="Bruce D."/>
            <person name="Goodwin L."/>
            <person name="Pitluck S."/>
            <person name="Chertkov O."/>
            <person name="Detter J.C."/>
            <person name="Han C."/>
            <person name="Tapia R."/>
            <person name="Larimer F."/>
            <person name="Land M."/>
            <person name="Hauser L."/>
            <person name="Kyrpides N."/>
            <person name="Mikhailova N."/>
            <person name="Weimer P.J."/>
            <person name="Stevenson D.M."/>
            <person name="Boyum J."/>
            <person name="Brumm P.I."/>
            <person name="Mead D."/>
        </authorList>
    </citation>
    <scope>NUCLEOTIDE SEQUENCE [LARGE SCALE GENOMIC DNA]</scope>
    <source>
        <strain evidence="2">S85</strain>
    </source>
</reference>
<dbReference type="Gene3D" id="3.90.550.10">
    <property type="entry name" value="Spore Coat Polysaccharide Biosynthesis Protein SpsA, Chain A"/>
    <property type="match status" value="1"/>
</dbReference>
<accession>A0ABN3Z1N6</accession>
<evidence type="ECO:0000259" key="1">
    <source>
        <dbReference type="Pfam" id="PF00483"/>
    </source>
</evidence>
<sequence length="290" mass="31668">MTRTDDKLNVLILAAGLGTRLRPLTSEIPKPLVRVYDKSILEIQMERAKSLGDVRLHANAHYLADQIVSEGERLGFEKVWVETPEILGTAGPLRRIYAAGYRGGLLIMNGDAYCNFDLGAFVRNARNRSEVALLAVDFPKVNTFRVGADGCLAGVAGRFGADTGTAATFSGISWYSDEALARIRDGEFDIREFWKQEIAAGRAPFVDMSQLHATWIDMGSPEGLMAAVEARLAECGRDKNEAVVEPGVVIPDGVKIAHSVIFKGAEIQPGETIENEIRGKGFSWQIPPNH</sequence>
<dbReference type="InterPro" id="IPR029044">
    <property type="entry name" value="Nucleotide-diphossugar_trans"/>
</dbReference>
<evidence type="ECO:0000313" key="2">
    <source>
        <dbReference type="EMBL" id="ACX76674.1"/>
    </source>
</evidence>
<name>A0ABN3Z1N6_FIBSS</name>